<dbReference type="InterPro" id="IPR007844">
    <property type="entry name" value="AsmA"/>
</dbReference>
<reference evidence="3 4" key="1">
    <citation type="journal article" date="2020" name="Nature">
        <title>Bacterial chemolithoautotrophy via manganese oxidation.</title>
        <authorList>
            <person name="Yu H."/>
            <person name="Leadbetter J.R."/>
        </authorList>
    </citation>
    <scope>NUCLEOTIDE SEQUENCE [LARGE SCALE GENOMIC DNA]</scope>
    <source>
        <strain evidence="3 4">Mn-1</strain>
    </source>
</reference>
<evidence type="ECO:0000256" key="1">
    <source>
        <dbReference type="SAM" id="MobiDB-lite"/>
    </source>
</evidence>
<protein>
    <submittedName>
        <fullName evidence="3">AsmA family protein</fullName>
    </submittedName>
</protein>
<keyword evidence="4" id="KW-1185">Reference proteome</keyword>
<dbReference type="GO" id="GO:0090313">
    <property type="term" value="P:regulation of protein targeting to membrane"/>
    <property type="evidence" value="ECO:0007669"/>
    <property type="project" value="TreeGrafter"/>
</dbReference>
<feature type="domain" description="AsmA" evidence="2">
    <location>
        <begin position="290"/>
        <end position="456"/>
    </location>
</feature>
<sequence>MKKIAVILGGIVLVLILILLLAPFLVDLSFVKSRYLPQVEAALGRSVDVGSVRLSLWPLGVQLKNVVVRDDPQFSPEDFFRSDSVVVSFRLLPLLQKRVEVEELLIQSPALQLIQDASGKWNTSTLGGGGKSPPGGATSPQEQRPIGILADEVIVKNGRIAYVRRVKGGPPLSTAAEDFDLNLSNLQLGEIASIDLETRIEPQGKQTSLKGRVGPLTTALKPETIDLSGTVGRSDLHLQGGYQKGRLLLTANAKQVDLDEIMLLLPQGGSPPQKTSPPPGPPPSSPGAAPMEVDFNLEEVLVKGMTISDLSGRAKVNRRWGALEDLSGDIWGGHFTGSGRVGLSSGAFPFMTDFALENASLGSVIRQFVPIDPEIFSGEASVGLTLQGSGGSWGALSKTLTGKGEWEVGEGEIKNVNLLRESLATLQILDQVQLPLEPNTRFSSAKGGLQVEAGRIGLSRLSMDNPLFDLLGEGEVGLDGLYHLLGEMRLAESVTQKIRSTPVGSLLPMERGRLEIPIEIAGTPQGARLALREEALKETAAKQLRERLTERLEKEGLGGLLQR</sequence>
<name>A0A7X6IBS4_9BACT</name>
<gene>
    <name evidence="3" type="ORF">MNODULE_15080</name>
</gene>
<evidence type="ECO:0000313" key="3">
    <source>
        <dbReference type="EMBL" id="NKE72071.1"/>
    </source>
</evidence>
<feature type="region of interest" description="Disordered" evidence="1">
    <location>
        <begin position="124"/>
        <end position="143"/>
    </location>
</feature>
<dbReference type="PANTHER" id="PTHR30441">
    <property type="entry name" value="DUF748 DOMAIN-CONTAINING PROTEIN"/>
    <property type="match status" value="1"/>
</dbReference>
<dbReference type="Proteomes" id="UP000534783">
    <property type="component" value="Unassembled WGS sequence"/>
</dbReference>
<dbReference type="PANTHER" id="PTHR30441:SF4">
    <property type="entry name" value="PROTEIN ASMA"/>
    <property type="match status" value="1"/>
</dbReference>
<proteinExistence type="predicted"/>
<dbReference type="Pfam" id="PF05359">
    <property type="entry name" value="DUF748"/>
    <property type="match status" value="1"/>
</dbReference>
<feature type="compositionally biased region" description="Pro residues" evidence="1">
    <location>
        <begin position="274"/>
        <end position="285"/>
    </location>
</feature>
<evidence type="ECO:0000313" key="4">
    <source>
        <dbReference type="Proteomes" id="UP000534783"/>
    </source>
</evidence>
<comment type="caution">
    <text evidence="3">The sequence shown here is derived from an EMBL/GenBank/DDBJ whole genome shotgun (WGS) entry which is preliminary data.</text>
</comment>
<dbReference type="RefSeq" id="WP_168061404.1">
    <property type="nucleotide sequence ID" value="NZ_VTOW01000003.1"/>
</dbReference>
<evidence type="ECO:0000259" key="2">
    <source>
        <dbReference type="Pfam" id="PF05170"/>
    </source>
</evidence>
<dbReference type="AlphaFoldDB" id="A0A7X6IBS4"/>
<dbReference type="Pfam" id="PF05170">
    <property type="entry name" value="AsmA"/>
    <property type="match status" value="1"/>
</dbReference>
<dbReference type="InterPro" id="IPR008023">
    <property type="entry name" value="DUF748"/>
</dbReference>
<dbReference type="EMBL" id="VTOW01000003">
    <property type="protein sequence ID" value="NKE72071.1"/>
    <property type="molecule type" value="Genomic_DNA"/>
</dbReference>
<organism evidence="3 4">
    <name type="scientific">Candidatus Manganitrophus noduliformans</name>
    <dbReference type="NCBI Taxonomy" id="2606439"/>
    <lineage>
        <taxon>Bacteria</taxon>
        <taxon>Pseudomonadati</taxon>
        <taxon>Nitrospirota</taxon>
        <taxon>Nitrospiria</taxon>
        <taxon>Candidatus Troglogloeales</taxon>
        <taxon>Candidatus Manganitrophaceae</taxon>
        <taxon>Candidatus Manganitrophus</taxon>
    </lineage>
</organism>
<accession>A0A7X6IBS4</accession>
<dbReference type="InterPro" id="IPR052894">
    <property type="entry name" value="AsmA-related"/>
</dbReference>
<feature type="region of interest" description="Disordered" evidence="1">
    <location>
        <begin position="265"/>
        <end position="290"/>
    </location>
</feature>
<dbReference type="GO" id="GO:0005886">
    <property type="term" value="C:plasma membrane"/>
    <property type="evidence" value="ECO:0007669"/>
    <property type="project" value="TreeGrafter"/>
</dbReference>